<feature type="transmembrane region" description="Helical" evidence="8">
    <location>
        <begin position="201"/>
        <end position="220"/>
    </location>
</feature>
<keyword evidence="6 8" id="KW-1133">Transmembrane helix</keyword>
<dbReference type="GO" id="GO:0005886">
    <property type="term" value="C:plasma membrane"/>
    <property type="evidence" value="ECO:0007669"/>
    <property type="project" value="UniProtKB-SubCell"/>
</dbReference>
<comment type="similarity">
    <text evidence="2 8">Belongs to the 4-toluene sulfonate uptake permease (TSUP) (TC 2.A.102) family.</text>
</comment>
<dbReference type="Pfam" id="PF01925">
    <property type="entry name" value="TauE"/>
    <property type="match status" value="1"/>
</dbReference>
<keyword evidence="4 8" id="KW-1003">Cell membrane</keyword>
<feature type="transmembrane region" description="Helical" evidence="8">
    <location>
        <begin position="170"/>
        <end position="195"/>
    </location>
</feature>
<keyword evidence="7 8" id="KW-0472">Membrane</keyword>
<evidence type="ECO:0000256" key="4">
    <source>
        <dbReference type="ARBA" id="ARBA00022475"/>
    </source>
</evidence>
<dbReference type="PANTHER" id="PTHR30269">
    <property type="entry name" value="TRANSMEMBRANE PROTEIN YFCA"/>
    <property type="match status" value="1"/>
</dbReference>
<evidence type="ECO:0000256" key="8">
    <source>
        <dbReference type="RuleBase" id="RU363041"/>
    </source>
</evidence>
<dbReference type="EMBL" id="FNFV01000002">
    <property type="protein sequence ID" value="SDK29061.1"/>
    <property type="molecule type" value="Genomic_DNA"/>
</dbReference>
<feature type="transmembrane region" description="Helical" evidence="8">
    <location>
        <begin position="109"/>
        <end position="129"/>
    </location>
</feature>
<keyword evidence="10" id="KW-1185">Reference proteome</keyword>
<evidence type="ECO:0000256" key="1">
    <source>
        <dbReference type="ARBA" id="ARBA00004651"/>
    </source>
</evidence>
<evidence type="ECO:0000256" key="5">
    <source>
        <dbReference type="ARBA" id="ARBA00022692"/>
    </source>
</evidence>
<reference evidence="10" key="1">
    <citation type="submission" date="2016-10" db="EMBL/GenBank/DDBJ databases">
        <authorList>
            <person name="Varghese N."/>
            <person name="Submissions S."/>
        </authorList>
    </citation>
    <scope>NUCLEOTIDE SEQUENCE [LARGE SCALE GENOMIC DNA]</scope>
    <source>
        <strain evidence="10">CGMCC 1.10789</strain>
    </source>
</reference>
<sequence>MSGSLVAWLSGGLEAPVALALLATSFAGSFITVALGIGGGALLLAVMANLMPPAALIPVHGVVQLGSNALRAGVLWRHVHWPPFAAFALGTLAGVALGGAVVVRLPGPVVQAGVGAFVIWSVLARPPAWLARFPAVTGLVSAFLTMFFGATGVFVANFTKSLRLPRQAHVATHAVLMTLQHGLKIAAFGLLGFAYGPWAGFILAMIAAGFLGTLAGRHVLLRISDRGFRRALDVVLILVSLRLIWNALAAWLWPEVRL</sequence>
<gene>
    <name evidence="9" type="ORF">SAMN05216257_102223</name>
</gene>
<dbReference type="InterPro" id="IPR002781">
    <property type="entry name" value="TM_pro_TauE-like"/>
</dbReference>
<feature type="transmembrane region" description="Helical" evidence="8">
    <location>
        <begin position="42"/>
        <end position="63"/>
    </location>
</feature>
<feature type="transmembrane region" description="Helical" evidence="8">
    <location>
        <begin position="83"/>
        <end position="102"/>
    </location>
</feature>
<comment type="subcellular location">
    <subcellularLocation>
        <location evidence="1 8">Cell membrane</location>
        <topology evidence="1 8">Multi-pass membrane protein</topology>
    </subcellularLocation>
</comment>
<evidence type="ECO:0000256" key="6">
    <source>
        <dbReference type="ARBA" id="ARBA00022989"/>
    </source>
</evidence>
<dbReference type="OrthoDB" id="8478323at2"/>
<accession>A0A1G9AP91</accession>
<evidence type="ECO:0000256" key="2">
    <source>
        <dbReference type="ARBA" id="ARBA00009142"/>
    </source>
</evidence>
<evidence type="ECO:0000313" key="10">
    <source>
        <dbReference type="Proteomes" id="UP000199328"/>
    </source>
</evidence>
<dbReference type="AlphaFoldDB" id="A0A1G9AP91"/>
<dbReference type="InterPro" id="IPR052017">
    <property type="entry name" value="TSUP"/>
</dbReference>
<dbReference type="PANTHER" id="PTHR30269:SF37">
    <property type="entry name" value="MEMBRANE TRANSPORTER PROTEIN"/>
    <property type="match status" value="1"/>
</dbReference>
<name>A0A1G9AP91_9RHOB</name>
<evidence type="ECO:0000256" key="3">
    <source>
        <dbReference type="ARBA" id="ARBA00022448"/>
    </source>
</evidence>
<keyword evidence="5 8" id="KW-0812">Transmembrane</keyword>
<evidence type="ECO:0000256" key="7">
    <source>
        <dbReference type="ARBA" id="ARBA00023136"/>
    </source>
</evidence>
<dbReference type="RefSeq" id="WP_092498834.1">
    <property type="nucleotide sequence ID" value="NZ_FNFV01000002.1"/>
</dbReference>
<organism evidence="9 10">
    <name type="scientific">Meinhardsimonia xiamenensis</name>
    <dbReference type="NCBI Taxonomy" id="990712"/>
    <lineage>
        <taxon>Bacteria</taxon>
        <taxon>Pseudomonadati</taxon>
        <taxon>Pseudomonadota</taxon>
        <taxon>Alphaproteobacteria</taxon>
        <taxon>Rhodobacterales</taxon>
        <taxon>Paracoccaceae</taxon>
        <taxon>Meinhardsimonia</taxon>
    </lineage>
</organism>
<evidence type="ECO:0000313" key="9">
    <source>
        <dbReference type="EMBL" id="SDK29061.1"/>
    </source>
</evidence>
<keyword evidence="3" id="KW-0813">Transport</keyword>
<dbReference type="Proteomes" id="UP000199328">
    <property type="component" value="Unassembled WGS sequence"/>
</dbReference>
<protein>
    <recommendedName>
        <fullName evidence="8">Probable membrane transporter protein</fullName>
    </recommendedName>
</protein>
<dbReference type="STRING" id="990712.SAMN05216257_102223"/>
<feature type="transmembrane region" description="Helical" evidence="8">
    <location>
        <begin position="135"/>
        <end position="158"/>
    </location>
</feature>
<proteinExistence type="inferred from homology"/>
<feature type="transmembrane region" description="Helical" evidence="8">
    <location>
        <begin position="232"/>
        <end position="253"/>
    </location>
</feature>
<feature type="transmembrane region" description="Helical" evidence="8">
    <location>
        <begin position="15"/>
        <end position="35"/>
    </location>
</feature>